<comment type="caution">
    <text evidence="5">The sequence shown here is derived from an EMBL/GenBank/DDBJ whole genome shotgun (WGS) entry which is preliminary data.</text>
</comment>
<evidence type="ECO:0000256" key="2">
    <source>
        <dbReference type="ARBA" id="ARBA00022737"/>
    </source>
</evidence>
<name>A0A9R1CQ66_9EURY</name>
<dbReference type="GO" id="GO:0005576">
    <property type="term" value="C:extracellular region"/>
    <property type="evidence" value="ECO:0007669"/>
    <property type="project" value="TreeGrafter"/>
</dbReference>
<dbReference type="RefSeq" id="WP_256027975.1">
    <property type="nucleotide sequence ID" value="NZ_JAHLKM010000001.1"/>
</dbReference>
<dbReference type="AlphaFoldDB" id="A0A9R1CQ66"/>
<dbReference type="Pfam" id="PF17170">
    <property type="entry name" value="DUF5128"/>
    <property type="match status" value="1"/>
</dbReference>
<evidence type="ECO:0000256" key="4">
    <source>
        <dbReference type="SAM" id="MobiDB-lite"/>
    </source>
</evidence>
<keyword evidence="3" id="KW-0325">Glycoprotein</keyword>
<dbReference type="PANTHER" id="PTHR10680:SF38">
    <property type="entry name" value="BLL1368 PROTEIN"/>
    <property type="match status" value="1"/>
</dbReference>
<keyword evidence="2" id="KW-0677">Repeat</keyword>
<accession>A0A9R1CQ66</accession>
<evidence type="ECO:0000256" key="1">
    <source>
        <dbReference type="ARBA" id="ARBA00022729"/>
    </source>
</evidence>
<protein>
    <submittedName>
        <fullName evidence="5">Peptidyl-alpha-hydroxyglycine alpha-amidating lyase family protein</fullName>
    </submittedName>
</protein>
<gene>
    <name evidence="5" type="ORF">KM295_00865</name>
</gene>
<keyword evidence="6" id="KW-1185">Reference proteome</keyword>
<evidence type="ECO:0000256" key="3">
    <source>
        <dbReference type="ARBA" id="ARBA00023180"/>
    </source>
</evidence>
<keyword evidence="5" id="KW-0456">Lyase</keyword>
<dbReference type="CDD" id="cd14958">
    <property type="entry name" value="NHL_PAL_like"/>
    <property type="match status" value="1"/>
</dbReference>
<reference evidence="5" key="1">
    <citation type="journal article" date="2023" name="Front. Microbiol.">
        <title>Genomic-based phylogenetic and metabolic analyses of the genus Natronomonas, and description of Natronomonas aquatica sp. nov.</title>
        <authorList>
            <person name="Garcia-Roldan A."/>
            <person name="Duran-Viseras A."/>
            <person name="de la Haba R.R."/>
            <person name="Corral P."/>
            <person name="Sanchez-Porro C."/>
            <person name="Ventosa A."/>
        </authorList>
    </citation>
    <scope>NUCLEOTIDE SEQUENCE</scope>
    <source>
        <strain evidence="5">F2-12</strain>
    </source>
</reference>
<evidence type="ECO:0000313" key="5">
    <source>
        <dbReference type="EMBL" id="MCQ4332057.1"/>
    </source>
</evidence>
<dbReference type="SUPFAM" id="SSF63829">
    <property type="entry name" value="Calcium-dependent phosphotriesterase"/>
    <property type="match status" value="1"/>
</dbReference>
<organism evidence="5 6">
    <name type="scientific">Natronomonas aquatica</name>
    <dbReference type="NCBI Taxonomy" id="2841590"/>
    <lineage>
        <taxon>Archaea</taxon>
        <taxon>Methanobacteriati</taxon>
        <taxon>Methanobacteriota</taxon>
        <taxon>Stenosarchaea group</taxon>
        <taxon>Halobacteria</taxon>
        <taxon>Halobacteriales</taxon>
        <taxon>Natronomonadaceae</taxon>
        <taxon>Natronomonas</taxon>
    </lineage>
</organism>
<proteinExistence type="predicted"/>
<dbReference type="InterPro" id="IPR011042">
    <property type="entry name" value="6-blade_b-propeller_TolB-like"/>
</dbReference>
<dbReference type="PANTHER" id="PTHR10680">
    <property type="entry name" value="PEPTIDYL-GLYCINE ALPHA-AMIDATING MONOOXYGENASE"/>
    <property type="match status" value="1"/>
</dbReference>
<dbReference type="EMBL" id="JAHLKM010000001">
    <property type="protein sequence ID" value="MCQ4332057.1"/>
    <property type="molecule type" value="Genomic_DNA"/>
</dbReference>
<dbReference type="PROSITE" id="PS51125">
    <property type="entry name" value="NHL"/>
    <property type="match status" value="2"/>
</dbReference>
<dbReference type="GO" id="GO:0016829">
    <property type="term" value="F:lyase activity"/>
    <property type="evidence" value="ECO:0007669"/>
    <property type="project" value="UniProtKB-KW"/>
</dbReference>
<dbReference type="InterPro" id="IPR001258">
    <property type="entry name" value="NHL_repeat"/>
</dbReference>
<sequence>MRYGNDDHVYELLDEWAELPDVDSFVDVGRVCIDEDDILVLNRSERPVLKFDAAGRFLDSWGEGCFSGRPHGMGIGPEGEVYCTDDGNHTVRTFTPDGDHRLTLGTENDPSETGHRHSDDVFERIASIDRAAGPFNGPTGVTVPDSGEIFVSDGYGNASVHVFGPDGELRRSWGAPGAGPGEFRLPHSIHHDDAGRIWVTDRENSRIQRFDPDGRFLGEWTDLIRPTDVAIDGETVYVAELCRRVSVFTTDGDLLARWGNEADPEDPLFVAPHAVAVDSVGDLYVGETSYAYTGIDRGVRTLQKFRRV</sequence>
<dbReference type="Gene3D" id="2.120.10.30">
    <property type="entry name" value="TolB, C-terminal domain"/>
    <property type="match status" value="2"/>
</dbReference>
<feature type="region of interest" description="Disordered" evidence="4">
    <location>
        <begin position="96"/>
        <end position="117"/>
    </location>
</feature>
<keyword evidence="1" id="KW-0732">Signal</keyword>
<evidence type="ECO:0000313" key="6">
    <source>
        <dbReference type="Proteomes" id="UP001139494"/>
    </source>
</evidence>
<dbReference type="Proteomes" id="UP001139494">
    <property type="component" value="Unassembled WGS sequence"/>
</dbReference>